<keyword evidence="2" id="KW-1185">Reference proteome</keyword>
<reference evidence="1" key="1">
    <citation type="submission" date="2023-01" db="EMBL/GenBank/DDBJ databases">
        <title>Genome assembly of the deep-sea coral Lophelia pertusa.</title>
        <authorList>
            <person name="Herrera S."/>
            <person name="Cordes E."/>
        </authorList>
    </citation>
    <scope>NUCLEOTIDE SEQUENCE</scope>
    <source>
        <strain evidence="1">USNM1676648</strain>
        <tissue evidence="1">Polyp</tissue>
    </source>
</reference>
<comment type="caution">
    <text evidence="1">The sequence shown here is derived from an EMBL/GenBank/DDBJ whole genome shotgun (WGS) entry which is preliminary data.</text>
</comment>
<proteinExistence type="predicted"/>
<gene>
    <name evidence="1" type="ORF">OS493_005898</name>
</gene>
<dbReference type="SUPFAM" id="SSF47986">
    <property type="entry name" value="DEATH domain"/>
    <property type="match status" value="1"/>
</dbReference>
<accession>A0A9W9YFK9</accession>
<evidence type="ECO:0000313" key="1">
    <source>
        <dbReference type="EMBL" id="KAJ7339500.1"/>
    </source>
</evidence>
<organism evidence="1 2">
    <name type="scientific">Desmophyllum pertusum</name>
    <dbReference type="NCBI Taxonomy" id="174260"/>
    <lineage>
        <taxon>Eukaryota</taxon>
        <taxon>Metazoa</taxon>
        <taxon>Cnidaria</taxon>
        <taxon>Anthozoa</taxon>
        <taxon>Hexacorallia</taxon>
        <taxon>Scleractinia</taxon>
        <taxon>Caryophylliina</taxon>
        <taxon>Caryophylliidae</taxon>
        <taxon>Desmophyllum</taxon>
    </lineage>
</organism>
<sequence>MMLQIVVARLQDNLPLTQAALADPGPETTRLIRCLATIAKNENRPDVVQRLRQISPAGTTGPLLSEHLDVREIPPSQIRELTITLSGGGEWKLVAEEAGLDPAEIRYLDNRTMNPCLEALVHSGNQRFINVDTLYNVLVECGLPMLADLL</sequence>
<dbReference type="Proteomes" id="UP001163046">
    <property type="component" value="Unassembled WGS sequence"/>
</dbReference>
<dbReference type="CDD" id="cd01670">
    <property type="entry name" value="Death"/>
    <property type="match status" value="1"/>
</dbReference>
<name>A0A9W9YFK9_9CNID</name>
<dbReference type="InterPro" id="IPR011029">
    <property type="entry name" value="DEATH-like_dom_sf"/>
</dbReference>
<dbReference type="Gene3D" id="1.10.533.10">
    <property type="entry name" value="Death Domain, Fas"/>
    <property type="match status" value="1"/>
</dbReference>
<protein>
    <submittedName>
        <fullName evidence="1">Uncharacterized protein</fullName>
    </submittedName>
</protein>
<dbReference type="OrthoDB" id="5982357at2759"/>
<dbReference type="EMBL" id="MU827779">
    <property type="protein sequence ID" value="KAJ7339500.1"/>
    <property type="molecule type" value="Genomic_DNA"/>
</dbReference>
<dbReference type="AlphaFoldDB" id="A0A9W9YFK9"/>
<evidence type="ECO:0000313" key="2">
    <source>
        <dbReference type="Proteomes" id="UP001163046"/>
    </source>
</evidence>